<organism evidence="2 3">
    <name type="scientific">Bowmanella yangjiangensis</name>
    <dbReference type="NCBI Taxonomy" id="2811230"/>
    <lineage>
        <taxon>Bacteria</taxon>
        <taxon>Pseudomonadati</taxon>
        <taxon>Pseudomonadota</taxon>
        <taxon>Gammaproteobacteria</taxon>
        <taxon>Alteromonadales</taxon>
        <taxon>Alteromonadaceae</taxon>
        <taxon>Bowmanella</taxon>
    </lineage>
</organism>
<dbReference type="Proteomes" id="UP000663992">
    <property type="component" value="Unassembled WGS sequence"/>
</dbReference>
<protein>
    <submittedName>
        <fullName evidence="2">DUF4406 domain-containing protein</fullName>
    </submittedName>
</protein>
<feature type="domain" description="DUF7768" evidence="1">
    <location>
        <begin position="3"/>
        <end position="102"/>
    </location>
</feature>
<name>A0ABS3CZD1_9ALTE</name>
<gene>
    <name evidence="2" type="ORF">J0A65_21670</name>
</gene>
<reference evidence="2 3" key="1">
    <citation type="submission" date="2021-03" db="EMBL/GenBank/DDBJ databases">
        <title>novel species isolated from a fishpond in China.</title>
        <authorList>
            <person name="Lu H."/>
            <person name="Cai Z."/>
        </authorList>
    </citation>
    <scope>NUCLEOTIDE SEQUENCE [LARGE SCALE GENOMIC DNA]</scope>
    <source>
        <strain evidence="2 3">Y57</strain>
    </source>
</reference>
<dbReference type="Gene3D" id="3.40.50.10400">
    <property type="entry name" value="Hypothetical protein PA1492"/>
    <property type="match status" value="1"/>
</dbReference>
<comment type="caution">
    <text evidence="2">The sequence shown here is derived from an EMBL/GenBank/DDBJ whole genome shotgun (WGS) entry which is preliminary data.</text>
</comment>
<dbReference type="Pfam" id="PF24963">
    <property type="entry name" value="DUF7768"/>
    <property type="match status" value="1"/>
</dbReference>
<keyword evidence="3" id="KW-1185">Reference proteome</keyword>
<accession>A0ABS3CZD1</accession>
<sequence>MQPLIYVAGPYRAATRDDIARNIDAARVIGISAAALGWFPVIPHANTAHMELDLPGLGDEFWLAGTLEMMERCDAVVLVPGWESSAGTRGEIIRAEELHLPIFRSLGALPSADVFRDWARCATHRTSALTQYRLQQEKQPCTSNA</sequence>
<dbReference type="InterPro" id="IPR056670">
    <property type="entry name" value="DUF7768"/>
</dbReference>
<dbReference type="SUPFAM" id="SSF52309">
    <property type="entry name" value="N-(deoxy)ribosyltransferase-like"/>
    <property type="match status" value="1"/>
</dbReference>
<evidence type="ECO:0000313" key="2">
    <source>
        <dbReference type="EMBL" id="MBN7822487.1"/>
    </source>
</evidence>
<dbReference type="EMBL" id="JAFKCS010000076">
    <property type="protein sequence ID" value="MBN7822487.1"/>
    <property type="molecule type" value="Genomic_DNA"/>
</dbReference>
<dbReference type="RefSeq" id="WP_206596408.1">
    <property type="nucleotide sequence ID" value="NZ_JAFKCS010000076.1"/>
</dbReference>
<evidence type="ECO:0000313" key="3">
    <source>
        <dbReference type="Proteomes" id="UP000663992"/>
    </source>
</evidence>
<evidence type="ECO:0000259" key="1">
    <source>
        <dbReference type="Pfam" id="PF24963"/>
    </source>
</evidence>
<proteinExistence type="predicted"/>